<sequence>MDGDGCVLIAFSFLGEKKNDHRAPPGQGKVLLRGDLLGGCFKWTTSEHRHISTCPGLFSSSSFSTHSQ</sequence>
<evidence type="ECO:0000313" key="1">
    <source>
        <dbReference type="EMBL" id="EDL89925.1"/>
    </source>
</evidence>
<accession>A6JD03</accession>
<proteinExistence type="predicted"/>
<dbReference type="Proteomes" id="UP000234681">
    <property type="component" value="Chromosome 14"/>
</dbReference>
<reference evidence="2" key="1">
    <citation type="submission" date="2005-09" db="EMBL/GenBank/DDBJ databases">
        <authorList>
            <person name="Mural R.J."/>
            <person name="Li P.W."/>
            <person name="Adams M.D."/>
            <person name="Amanatides P.G."/>
            <person name="Baden-Tillson H."/>
            <person name="Barnstead M."/>
            <person name="Chin S.H."/>
            <person name="Dew I."/>
            <person name="Evans C.A."/>
            <person name="Ferriera S."/>
            <person name="Flanigan M."/>
            <person name="Fosler C."/>
            <person name="Glodek A."/>
            <person name="Gu Z."/>
            <person name="Holt R.A."/>
            <person name="Jennings D."/>
            <person name="Kraft C.L."/>
            <person name="Lu F."/>
            <person name="Nguyen T."/>
            <person name="Nusskern D.R."/>
            <person name="Pfannkoch C.M."/>
            <person name="Sitter C."/>
            <person name="Sutton G.G."/>
            <person name="Venter J.C."/>
            <person name="Wang Z."/>
            <person name="Woodage T."/>
            <person name="Zheng X.H."/>
            <person name="Zhong F."/>
        </authorList>
    </citation>
    <scope>NUCLEOTIDE SEQUENCE [LARGE SCALE GENOMIC DNA]</scope>
    <source>
        <strain>BN</strain>
        <strain evidence="2">Sprague-Dawley</strain>
    </source>
</reference>
<dbReference type="AlphaFoldDB" id="A6JD03"/>
<name>A6JD03_RAT</name>
<evidence type="ECO:0000313" key="2">
    <source>
        <dbReference type="Proteomes" id="UP000234681"/>
    </source>
</evidence>
<organism evidence="1 2">
    <name type="scientific">Rattus norvegicus</name>
    <name type="common">Rat</name>
    <dbReference type="NCBI Taxonomy" id="10116"/>
    <lineage>
        <taxon>Eukaryota</taxon>
        <taxon>Metazoa</taxon>
        <taxon>Chordata</taxon>
        <taxon>Craniata</taxon>
        <taxon>Vertebrata</taxon>
        <taxon>Euteleostomi</taxon>
        <taxon>Mammalia</taxon>
        <taxon>Eutheria</taxon>
        <taxon>Euarchontoglires</taxon>
        <taxon>Glires</taxon>
        <taxon>Rodentia</taxon>
        <taxon>Myomorpha</taxon>
        <taxon>Muroidea</taxon>
        <taxon>Muridae</taxon>
        <taxon>Murinae</taxon>
        <taxon>Rattus</taxon>
    </lineage>
</organism>
<protein>
    <submittedName>
        <fullName evidence="1">RCG57149</fullName>
    </submittedName>
</protein>
<gene>
    <name evidence="1" type="ORF">rCG_57149</name>
</gene>
<dbReference type="EMBL" id="CH473981">
    <property type="protein sequence ID" value="EDL89925.1"/>
    <property type="molecule type" value="Genomic_DNA"/>
</dbReference>